<comment type="similarity">
    <text evidence="1">Belongs to the phD/YefM antitoxin family.</text>
</comment>
<feature type="domain" description="PAS fold-4" evidence="2">
    <location>
        <begin position="77"/>
        <end position="172"/>
    </location>
</feature>
<evidence type="ECO:0000259" key="2">
    <source>
        <dbReference type="Pfam" id="PF08448"/>
    </source>
</evidence>
<dbReference type="SUPFAM" id="SSF143120">
    <property type="entry name" value="YefM-like"/>
    <property type="match status" value="1"/>
</dbReference>
<dbReference type="Pfam" id="PF08448">
    <property type="entry name" value="PAS_4"/>
    <property type="match status" value="1"/>
</dbReference>
<gene>
    <name evidence="4" type="ORF">HNQ99_000152</name>
</gene>
<keyword evidence="5" id="KW-1185">Reference proteome</keyword>
<dbReference type="InterPro" id="IPR035965">
    <property type="entry name" value="PAS-like_dom_sf"/>
</dbReference>
<dbReference type="InterPro" id="IPR013656">
    <property type="entry name" value="PAS_4"/>
</dbReference>
<name>A0A840HPA3_9SPHN</name>
<dbReference type="Pfam" id="PF13426">
    <property type="entry name" value="PAS_9"/>
    <property type="match status" value="1"/>
</dbReference>
<sequence>MAVNKQGVTATEIVRHFSEWQDRSSERPVTILHHGRPRSILISADHYSKLLAAQGGSDEHAEQLRGQLDVVLARMKSLFIQFDQHQQVLRINGVAARFIGRKPGEVLAQQVSRLFDEQVRDCIATAIQSLFSSGSPQILALSLDSARERCHQVEIVPFPGGGVLFATDITSESTADELLARQDAEQQLLSMMVGCAVGSIEPDGTLLQVHPSLTRLVRFRAHAISQKSFCELFEGQSQRKCSLHIAHIFEGKGPVSCRADIVTRDRGAVPVRLFLAPKMLKGQVNVALFAILDDALGFLPMR</sequence>
<evidence type="ECO:0000313" key="5">
    <source>
        <dbReference type="Proteomes" id="UP000575068"/>
    </source>
</evidence>
<dbReference type="AlphaFoldDB" id="A0A840HPA3"/>
<dbReference type="Gene3D" id="3.30.450.20">
    <property type="entry name" value="PAS domain"/>
    <property type="match status" value="2"/>
</dbReference>
<accession>A0A840HPA3</accession>
<organism evidence="4 5">
    <name type="scientific">Rhizorhapis suberifaciens</name>
    <name type="common">corky root of lettuce</name>
    <dbReference type="NCBI Taxonomy" id="13656"/>
    <lineage>
        <taxon>Bacteria</taxon>
        <taxon>Pseudomonadati</taxon>
        <taxon>Pseudomonadota</taxon>
        <taxon>Alphaproteobacteria</taxon>
        <taxon>Sphingomonadales</taxon>
        <taxon>Sphingomonadaceae</taxon>
        <taxon>Rhizorhapis</taxon>
    </lineage>
</organism>
<dbReference type="RefSeq" id="WP_184473735.1">
    <property type="nucleotide sequence ID" value="NZ_JACHOV010000001.1"/>
</dbReference>
<evidence type="ECO:0000256" key="1">
    <source>
        <dbReference type="ARBA" id="ARBA00009981"/>
    </source>
</evidence>
<feature type="domain" description="PAS" evidence="3">
    <location>
        <begin position="200"/>
        <end position="293"/>
    </location>
</feature>
<dbReference type="InterPro" id="IPR000014">
    <property type="entry name" value="PAS"/>
</dbReference>
<dbReference type="SUPFAM" id="SSF55785">
    <property type="entry name" value="PYP-like sensor domain (PAS domain)"/>
    <property type="match status" value="2"/>
</dbReference>
<dbReference type="EMBL" id="JACHOV010000001">
    <property type="protein sequence ID" value="MBB4639872.1"/>
    <property type="molecule type" value="Genomic_DNA"/>
</dbReference>
<protein>
    <submittedName>
        <fullName evidence="4">Uncharacterized protein</fullName>
    </submittedName>
</protein>
<reference evidence="4 5" key="1">
    <citation type="submission" date="2020-08" db="EMBL/GenBank/DDBJ databases">
        <title>Genomic Encyclopedia of Type Strains, Phase IV (KMG-IV): sequencing the most valuable type-strain genomes for metagenomic binning, comparative biology and taxonomic classification.</title>
        <authorList>
            <person name="Goeker M."/>
        </authorList>
    </citation>
    <scope>NUCLEOTIDE SEQUENCE [LARGE SCALE GENOMIC DNA]</scope>
    <source>
        <strain evidence="4 5">DSM 7465</strain>
    </source>
</reference>
<dbReference type="InterPro" id="IPR036165">
    <property type="entry name" value="YefM-like_sf"/>
</dbReference>
<proteinExistence type="inferred from homology"/>
<evidence type="ECO:0000313" key="4">
    <source>
        <dbReference type="EMBL" id="MBB4639872.1"/>
    </source>
</evidence>
<comment type="caution">
    <text evidence="4">The sequence shown here is derived from an EMBL/GenBank/DDBJ whole genome shotgun (WGS) entry which is preliminary data.</text>
</comment>
<dbReference type="Proteomes" id="UP000575068">
    <property type="component" value="Unassembled WGS sequence"/>
</dbReference>
<evidence type="ECO:0000259" key="3">
    <source>
        <dbReference type="Pfam" id="PF13426"/>
    </source>
</evidence>